<evidence type="ECO:0000256" key="1">
    <source>
        <dbReference type="SAM" id="Phobius"/>
    </source>
</evidence>
<proteinExistence type="predicted"/>
<feature type="transmembrane region" description="Helical" evidence="1">
    <location>
        <begin position="50"/>
        <end position="66"/>
    </location>
</feature>
<organism evidence="2 3">
    <name type="scientific">Nosocomiicoccus ampullae</name>
    <dbReference type="NCBI Taxonomy" id="489910"/>
    <lineage>
        <taxon>Bacteria</taxon>
        <taxon>Bacillati</taxon>
        <taxon>Bacillota</taxon>
        <taxon>Bacilli</taxon>
        <taxon>Bacillales</taxon>
        <taxon>Staphylococcaceae</taxon>
        <taxon>Nosocomiicoccus</taxon>
    </lineage>
</organism>
<comment type="caution">
    <text evidence="2">The sequence shown here is derived from an EMBL/GenBank/DDBJ whole genome shotgun (WGS) entry which is preliminary data.</text>
</comment>
<evidence type="ECO:0000313" key="3">
    <source>
        <dbReference type="Proteomes" id="UP000579136"/>
    </source>
</evidence>
<accession>A0A9Q2CYX8</accession>
<dbReference type="Proteomes" id="UP000579136">
    <property type="component" value="Unassembled WGS sequence"/>
</dbReference>
<gene>
    <name evidence="2" type="ORF">HNQ45_000222</name>
</gene>
<dbReference type="AlphaFoldDB" id="A0A9Q2CYX8"/>
<name>A0A9Q2CYX8_9STAP</name>
<protein>
    <submittedName>
        <fullName evidence="2">EamA domain-containing membrane protein RarD</fullName>
    </submittedName>
</protein>
<keyword evidence="1" id="KW-0812">Transmembrane</keyword>
<keyword evidence="3" id="KW-1185">Reference proteome</keyword>
<keyword evidence="1" id="KW-1133">Transmembrane helix</keyword>
<feature type="transmembrane region" description="Helical" evidence="1">
    <location>
        <begin position="12"/>
        <end position="30"/>
    </location>
</feature>
<dbReference type="RefSeq" id="WP_183672791.1">
    <property type="nucleotide sequence ID" value="NZ_CBCRYX010000003.1"/>
</dbReference>
<dbReference type="EMBL" id="JACHHF010000001">
    <property type="protein sequence ID" value="MBB5175364.1"/>
    <property type="molecule type" value="Genomic_DNA"/>
</dbReference>
<reference evidence="2 3" key="1">
    <citation type="submission" date="2020-08" db="EMBL/GenBank/DDBJ databases">
        <title>Genomic Encyclopedia of Type Strains, Phase IV (KMG-IV): sequencing the most valuable type-strain genomes for metagenomic binning, comparative biology and taxonomic classification.</title>
        <authorList>
            <person name="Goeker M."/>
        </authorList>
    </citation>
    <scope>NUCLEOTIDE SEQUENCE [LARGE SCALE GENOMIC DNA]</scope>
    <source>
        <strain evidence="2 3">DSM 19163</strain>
    </source>
</reference>
<evidence type="ECO:0000313" key="2">
    <source>
        <dbReference type="EMBL" id="MBB5175364.1"/>
    </source>
</evidence>
<keyword evidence="1" id="KW-0472">Membrane</keyword>
<sequence>MKKFNIGYTTSTYRLLLSGAVIIIPLLLFSVSAKKHYIFIFKEQFSMDEFIDFTFIWIAMILYIYTKYQDGKIAQRAYDSGEYARRKEEMYD</sequence>